<reference evidence="13 14" key="1">
    <citation type="submission" date="2018-04" db="EMBL/GenBank/DDBJ databases">
        <authorList>
            <person name="Zhang X."/>
            <person name="Yuan J."/>
            <person name="Li F."/>
            <person name="Xiang J."/>
        </authorList>
    </citation>
    <scope>NUCLEOTIDE SEQUENCE [LARGE SCALE GENOMIC DNA]</scope>
    <source>
        <tissue evidence="13">Muscle</tissue>
    </source>
</reference>
<comment type="pathway">
    <text evidence="3">Protein modification; protein glycosylation.</text>
</comment>
<dbReference type="UniPathway" id="UPA00378"/>
<organism evidence="13 14">
    <name type="scientific">Penaeus vannamei</name>
    <name type="common">Whiteleg shrimp</name>
    <name type="synonym">Litopenaeus vannamei</name>
    <dbReference type="NCBI Taxonomy" id="6689"/>
    <lineage>
        <taxon>Eukaryota</taxon>
        <taxon>Metazoa</taxon>
        <taxon>Ecdysozoa</taxon>
        <taxon>Arthropoda</taxon>
        <taxon>Crustacea</taxon>
        <taxon>Multicrustacea</taxon>
        <taxon>Malacostraca</taxon>
        <taxon>Eumalacostraca</taxon>
        <taxon>Eucarida</taxon>
        <taxon>Decapoda</taxon>
        <taxon>Dendrobranchiata</taxon>
        <taxon>Penaeoidea</taxon>
        <taxon>Penaeidae</taxon>
        <taxon>Penaeus</taxon>
    </lineage>
</organism>
<dbReference type="PANTHER" id="PTHR21528">
    <property type="entry name" value="DEHYDRODOLICHYL DIPHOSPHATE SYNTHASE COMPLEX SUBUNIT NUS1"/>
    <property type="match status" value="1"/>
</dbReference>
<keyword evidence="9" id="KW-0460">Magnesium</keyword>
<reference evidence="13 14" key="2">
    <citation type="submission" date="2019-01" db="EMBL/GenBank/DDBJ databases">
        <title>The decoding of complex shrimp genome reveals the adaptation for benthos swimmer, frequently molting mechanism and breeding impact on genome.</title>
        <authorList>
            <person name="Sun Y."/>
            <person name="Gao Y."/>
            <person name="Yu Y."/>
        </authorList>
    </citation>
    <scope>NUCLEOTIDE SEQUENCE [LARGE SCALE GENOMIC DNA]</scope>
    <source>
        <tissue evidence="13">Muscle</tissue>
    </source>
</reference>
<dbReference type="PANTHER" id="PTHR21528:SF0">
    <property type="entry name" value="DEHYDRODOLICHYL DIPHOSPHATE SYNTHASE COMPLEX SUBUNIT NUS1"/>
    <property type="match status" value="1"/>
</dbReference>
<dbReference type="SUPFAM" id="SSF64005">
    <property type="entry name" value="Undecaprenyl diphosphate synthase"/>
    <property type="match status" value="1"/>
</dbReference>
<evidence type="ECO:0000256" key="2">
    <source>
        <dbReference type="ARBA" id="ARBA00004586"/>
    </source>
</evidence>
<protein>
    <recommendedName>
        <fullName evidence="5">ditrans,polycis-polyprenyl diphosphate synthase [(2E,6E)-farnesyldiphosphate specific]</fullName>
        <ecNumber evidence="5">2.5.1.87</ecNumber>
    </recommendedName>
</protein>
<dbReference type="GO" id="GO:0045547">
    <property type="term" value="F:ditrans,polycis-polyprenyl diphosphate synthase [(2E,6E)-farnesyl diphosphate specific] activity"/>
    <property type="evidence" value="ECO:0007669"/>
    <property type="project" value="UniProtKB-EC"/>
</dbReference>
<name>A0A3R7SIY5_PENVA</name>
<dbReference type="InterPro" id="IPR036424">
    <property type="entry name" value="UPP_synth-like_sf"/>
</dbReference>
<evidence type="ECO:0000256" key="6">
    <source>
        <dbReference type="ARBA" id="ARBA00022679"/>
    </source>
</evidence>
<comment type="caution">
    <text evidence="13">The sequence shown here is derived from an EMBL/GenBank/DDBJ whole genome shotgun (WGS) entry which is preliminary data.</text>
</comment>
<evidence type="ECO:0000256" key="4">
    <source>
        <dbReference type="ARBA" id="ARBA00005432"/>
    </source>
</evidence>
<evidence type="ECO:0000256" key="1">
    <source>
        <dbReference type="ARBA" id="ARBA00001946"/>
    </source>
</evidence>
<keyword evidence="11" id="KW-0472">Membrane</keyword>
<comment type="cofactor">
    <cofactor evidence="1">
        <name>Mg(2+)</name>
        <dbReference type="ChEBI" id="CHEBI:18420"/>
    </cofactor>
</comment>
<keyword evidence="10" id="KW-1133">Transmembrane helix</keyword>
<evidence type="ECO:0000256" key="5">
    <source>
        <dbReference type="ARBA" id="ARBA00012596"/>
    </source>
</evidence>
<evidence type="ECO:0000256" key="8">
    <source>
        <dbReference type="ARBA" id="ARBA00022824"/>
    </source>
</evidence>
<dbReference type="GO" id="GO:1904423">
    <property type="term" value="C:dehydrodolichyl diphosphate synthase complex"/>
    <property type="evidence" value="ECO:0007669"/>
    <property type="project" value="InterPro"/>
</dbReference>
<comment type="catalytic activity">
    <reaction evidence="12">
        <text>n isopentenyl diphosphate + (2E,6E)-farnesyl diphosphate = a di-trans,poly-cis-polyprenyl diphosphate + n diphosphate</text>
        <dbReference type="Rhea" id="RHEA:53008"/>
        <dbReference type="Rhea" id="RHEA-COMP:19494"/>
        <dbReference type="ChEBI" id="CHEBI:33019"/>
        <dbReference type="ChEBI" id="CHEBI:128769"/>
        <dbReference type="ChEBI" id="CHEBI:136960"/>
        <dbReference type="ChEBI" id="CHEBI:175763"/>
        <dbReference type="EC" id="2.5.1.87"/>
    </reaction>
</comment>
<dbReference type="EMBL" id="QCYY01003504">
    <property type="protein sequence ID" value="ROT63024.1"/>
    <property type="molecule type" value="Genomic_DNA"/>
</dbReference>
<keyword evidence="6" id="KW-0808">Transferase</keyword>
<dbReference type="AlphaFoldDB" id="A0A3R7SIY5"/>
<dbReference type="EC" id="2.5.1.87" evidence="5"/>
<dbReference type="Gene3D" id="3.40.1180.10">
    <property type="entry name" value="Decaprenyl diphosphate synthase-like"/>
    <property type="match status" value="1"/>
</dbReference>
<keyword evidence="8" id="KW-0256">Endoplasmic reticulum</keyword>
<evidence type="ECO:0000256" key="10">
    <source>
        <dbReference type="ARBA" id="ARBA00022989"/>
    </source>
</evidence>
<keyword evidence="14" id="KW-1185">Reference proteome</keyword>
<evidence type="ECO:0000313" key="14">
    <source>
        <dbReference type="Proteomes" id="UP000283509"/>
    </source>
</evidence>
<evidence type="ECO:0000256" key="9">
    <source>
        <dbReference type="ARBA" id="ARBA00022842"/>
    </source>
</evidence>
<dbReference type="Proteomes" id="UP000283509">
    <property type="component" value="Unassembled WGS sequence"/>
</dbReference>
<dbReference type="STRING" id="6689.A0A3R7SIY5"/>
<keyword evidence="13" id="KW-0675">Receptor</keyword>
<dbReference type="InterPro" id="IPR038887">
    <property type="entry name" value="Nus1/NgBR"/>
</dbReference>
<evidence type="ECO:0000256" key="3">
    <source>
        <dbReference type="ARBA" id="ARBA00004922"/>
    </source>
</evidence>
<dbReference type="GO" id="GO:0005789">
    <property type="term" value="C:endoplasmic reticulum membrane"/>
    <property type="evidence" value="ECO:0007669"/>
    <property type="project" value="UniProtKB-SubCell"/>
</dbReference>
<evidence type="ECO:0000313" key="13">
    <source>
        <dbReference type="EMBL" id="ROT63024.1"/>
    </source>
</evidence>
<comment type="subcellular location">
    <subcellularLocation>
        <location evidence="2">Endoplasmic reticulum membrane</location>
    </subcellularLocation>
</comment>
<evidence type="ECO:0000256" key="12">
    <source>
        <dbReference type="ARBA" id="ARBA00047353"/>
    </source>
</evidence>
<gene>
    <name evidence="13" type="ORF">C7M84_019103</name>
</gene>
<evidence type="ECO:0000256" key="11">
    <source>
        <dbReference type="ARBA" id="ARBA00023136"/>
    </source>
</evidence>
<accession>A0A3R7SIY5</accession>
<sequence length="251" mass="28058">MDVLLPIFQLLYFVAHFLASLALSVLDTFHLLHRVFLQVSAVLRGGDLPVLRIQADAAQLKKIPQHLGLVCIGKQVYQISNLANVITWAVGYGVRYVSLYDMHGALKRQRLVILQHLEEMCADINYTVITHNNEANQAKDIVENSRSGPHVIVNLLSLTDGKGSLAATARQLSSGTSKVNQELLESLKVTRGQPDPELVITIGEPISTMGFLPWQIRLSEFFAVPSLNRFEYGDFQTILRQYSKCEQRCGK</sequence>
<comment type="similarity">
    <text evidence="4">Belongs to the UPP synthase family.</text>
</comment>
<proteinExistence type="inferred from homology"/>
<keyword evidence="7" id="KW-0812">Transmembrane</keyword>
<evidence type="ECO:0000256" key="7">
    <source>
        <dbReference type="ARBA" id="ARBA00022692"/>
    </source>
</evidence>
<dbReference type="OrthoDB" id="19639at2759"/>